<keyword evidence="6" id="KW-1185">Reference proteome</keyword>
<dbReference type="RefSeq" id="WP_072849732.1">
    <property type="nucleotide sequence ID" value="NZ_FRAH01000012.1"/>
</dbReference>
<dbReference type="OrthoDB" id="3201900at2"/>
<feature type="region of interest" description="Disordered" evidence="1">
    <location>
        <begin position="1131"/>
        <end position="1158"/>
    </location>
</feature>
<feature type="compositionally biased region" description="Basic and acidic residues" evidence="1">
    <location>
        <begin position="1131"/>
        <end position="1143"/>
    </location>
</feature>
<evidence type="ECO:0000313" key="6">
    <source>
        <dbReference type="Proteomes" id="UP000183975"/>
    </source>
</evidence>
<evidence type="ECO:0000259" key="3">
    <source>
        <dbReference type="Pfam" id="PF25792"/>
    </source>
</evidence>
<evidence type="ECO:0000259" key="2">
    <source>
        <dbReference type="Pfam" id="PF25791"/>
    </source>
</evidence>
<reference evidence="5 6" key="1">
    <citation type="submission" date="2016-11" db="EMBL/GenBank/DDBJ databases">
        <authorList>
            <person name="Jaros S."/>
            <person name="Januszkiewicz K."/>
            <person name="Wedrychowicz H."/>
        </authorList>
    </citation>
    <scope>NUCLEOTIDE SEQUENCE [LARGE SCALE GENOMIC DNA]</scope>
    <source>
        <strain evidence="5 6">DSM 14214</strain>
    </source>
</reference>
<feature type="domain" description="Probable ATP-binding protein BrxC winged helix-turn-helix" evidence="2">
    <location>
        <begin position="744"/>
        <end position="870"/>
    </location>
</feature>
<dbReference type="Pfam" id="PF25792">
    <property type="entry name" value="BREX_BrxC_helical"/>
    <property type="match status" value="1"/>
</dbReference>
<dbReference type="NCBIfam" id="NF033441">
    <property type="entry name" value="BREX_BrxC"/>
    <property type="match status" value="1"/>
</dbReference>
<organism evidence="5 6">
    <name type="scientific">Anaerotignum lactatifermentans DSM 14214</name>
    <dbReference type="NCBI Taxonomy" id="1121323"/>
    <lineage>
        <taxon>Bacteria</taxon>
        <taxon>Bacillati</taxon>
        <taxon>Bacillota</taxon>
        <taxon>Clostridia</taxon>
        <taxon>Lachnospirales</taxon>
        <taxon>Anaerotignaceae</taxon>
        <taxon>Anaerotignum</taxon>
    </lineage>
</organism>
<dbReference type="InterPro" id="IPR047679">
    <property type="entry name" value="BREX_BrxC"/>
</dbReference>
<dbReference type="Pfam" id="PF25796">
    <property type="entry name" value="BREX_BrxC_4th"/>
    <property type="match status" value="1"/>
</dbReference>
<dbReference type="InterPro" id="IPR058036">
    <property type="entry name" value="BREX_BrxC_4th"/>
</dbReference>
<dbReference type="SUPFAM" id="SSF52540">
    <property type="entry name" value="P-loop containing nucleoside triphosphate hydrolases"/>
    <property type="match status" value="1"/>
</dbReference>
<dbReference type="EMBL" id="FRAH01000012">
    <property type="protein sequence ID" value="SHK00821.1"/>
    <property type="molecule type" value="Genomic_DNA"/>
</dbReference>
<dbReference type="Pfam" id="PF25791">
    <property type="entry name" value="WHD_BREX_BrxC"/>
    <property type="match status" value="1"/>
</dbReference>
<name>A0A1M6NYU2_9FIRM</name>
<gene>
    <name evidence="5" type="ORF">SAMN02745138_00972</name>
</gene>
<dbReference type="InterPro" id="IPR058038">
    <property type="entry name" value="BREX_BrxC_wHTH"/>
</dbReference>
<evidence type="ECO:0000259" key="4">
    <source>
        <dbReference type="Pfam" id="PF25796"/>
    </source>
</evidence>
<accession>A0A1M6NYU2</accession>
<feature type="domain" description="Probable ATP-binding protein BrxC 4th six-stranded beta-sheet" evidence="4">
    <location>
        <begin position="564"/>
        <end position="737"/>
    </location>
</feature>
<dbReference type="Proteomes" id="UP000183975">
    <property type="component" value="Unassembled WGS sequence"/>
</dbReference>
<protein>
    <recommendedName>
        <fullName evidence="7">BREX system P-loop protein BrxC</fullName>
    </recommendedName>
</protein>
<feature type="domain" description="Probable ATP-binding protein BrxC alpha-helical" evidence="3">
    <location>
        <begin position="878"/>
        <end position="1000"/>
    </location>
</feature>
<dbReference type="AlphaFoldDB" id="A0A1M6NYU2"/>
<dbReference type="InterPro" id="IPR058037">
    <property type="entry name" value="BREX_BrxC_helical"/>
</dbReference>
<evidence type="ECO:0000313" key="5">
    <source>
        <dbReference type="EMBL" id="SHK00821.1"/>
    </source>
</evidence>
<evidence type="ECO:0000256" key="1">
    <source>
        <dbReference type="SAM" id="MobiDB-lite"/>
    </source>
</evidence>
<dbReference type="InterPro" id="IPR027417">
    <property type="entry name" value="P-loop_NTPase"/>
</dbReference>
<sequence length="1211" mass="138634">MKIKDMFAKKIDREIQGVIIVGQGEDANVSQELEEYVVTRELQKHFADFYSAYKKGIVGTTPKMGVWISGFFGSGKSHFLKILSYLLENRQVGDRKAMDYFVEDKKIVDPMVLADMKLAADTPTDVILFNIDSKSETNGKQNKDAIVNVFLKVFNQMQGFCGSIPHVADLERRLSEEGRYDEFKAAFEEEYGDPWEESRQDFDFIQDSVVDALVSMDFMSEAAARNWCEKAVEPYTISIEDFAKRVKNYIERKGNNHHVVFLVDEIGQYIGDDSKLMLNLQTVTEELGKECMGKAWVIVTSQQDIDSITKVKGNDFSKIQGRFDTRLSLSSANVDAVIKKRILEKTEPAAQTLRLLYEQKATIIKNLIVFNDTAEKKLYASAEDFAEVYPFVPYQFNLLSSVLTSIRTHGASGKHLSGGERSMLALFKESAVNVMNEEAGVIVPFHRFYDALENFLDHSHSGVIIRAYDNSYINPEKKDKDVFAINVLKTLFMIKYVLEIEANIDNITSLMIENIDDDRIELKGRVEEALKVLMRQMLVQKNGSIYVFLTDEEQEVNNEIEKENVETPEIITKVAEMIFEDIFPGKRYTYPVFNGRYAFGFNQFVDDRPYKANQNYDIGLRVLTPWYDGSTEDGTLRMMSGQSREVLVVLPNDAEFLTEIQSYLKIEGFLRKNTSTQLAKYETIKEAKRVEMRERNQNAKLYLTEALKEATIYVNGDVVRVNGKEVISRINEAIGRLVQTVYHKLSYIDAPMSEAEIRKMLHQSNQLSLGLEGGTECNAHALDDVQGFIAMNTRNHMKTSMKTVKDRFMKAPYGFVEDDVHWLVARLFKRGDLAFTVNGAAVSLNNKSEEEIIGFITKKAFAEKLLMEERVRVSDKDKKAVRDVMKETFRATTSAEDEDTIMKNFQRYAQNTIYEIERLEVHYEQHHYPGKRVLSSGKALMQSVVQIQSALDFFTTVSKKQDDFFDFAEDYEPIKTFFSGEQSTIFARALDMLAIYDDSKTYIVNAELEDIVAQMRSITRQEKPYANIPKLPELRERFMSCYGEILQQESAPVLDSIDQAWKRVLEVLSTKDYNDQKRTAYFEKFQEIRDGATHCNNVSTLRSYADKADALKLRLLNEMVELDNKLAKQKAEEAARRQAEEAKQSGNPASEATVAPAPVKIRKTKNVSIKMMTGTASWRLESKEDIDRYMDSLRKSLEAQLDEDTIVNVEF</sequence>
<proteinExistence type="predicted"/>
<evidence type="ECO:0008006" key="7">
    <source>
        <dbReference type="Google" id="ProtNLM"/>
    </source>
</evidence>